<dbReference type="PANTHER" id="PTHR43179">
    <property type="entry name" value="RHAMNOSYLTRANSFERASE WBBL"/>
    <property type="match status" value="1"/>
</dbReference>
<dbReference type="EMBL" id="AP019695">
    <property type="protein sequence ID" value="BBK23518.1"/>
    <property type="molecule type" value="Genomic_DNA"/>
</dbReference>
<evidence type="ECO:0000313" key="6">
    <source>
        <dbReference type="EMBL" id="BBK23518.1"/>
    </source>
</evidence>
<comment type="similarity">
    <text evidence="2">Belongs to the glycosyltransferase 2 family.</text>
</comment>
<reference evidence="7" key="1">
    <citation type="submission" date="2019-05" db="EMBL/GenBank/DDBJ databases">
        <title>Complete genome sequencing of Absiella argi strain JCM 30884.</title>
        <authorList>
            <person name="Sakamoto M."/>
            <person name="Murakami T."/>
            <person name="Mori H."/>
        </authorList>
    </citation>
    <scope>NUCLEOTIDE SEQUENCE [LARGE SCALE GENOMIC DNA]</scope>
    <source>
        <strain evidence="7">JCM 30884</strain>
    </source>
</reference>
<feature type="domain" description="Glycosyltransferase 2-like" evidence="5">
    <location>
        <begin position="3"/>
        <end position="135"/>
    </location>
</feature>
<evidence type="ECO:0000256" key="4">
    <source>
        <dbReference type="ARBA" id="ARBA00022679"/>
    </source>
</evidence>
<dbReference type="Pfam" id="PF00535">
    <property type="entry name" value="Glycos_transf_2"/>
    <property type="match status" value="1"/>
</dbReference>
<dbReference type="Proteomes" id="UP000464754">
    <property type="component" value="Chromosome"/>
</dbReference>
<keyword evidence="7" id="KW-1185">Reference proteome</keyword>
<name>A0A6N4TL37_9FIRM</name>
<evidence type="ECO:0000256" key="3">
    <source>
        <dbReference type="ARBA" id="ARBA00022676"/>
    </source>
</evidence>
<dbReference type="GO" id="GO:0016757">
    <property type="term" value="F:glycosyltransferase activity"/>
    <property type="evidence" value="ECO:0007669"/>
    <property type="project" value="UniProtKB-KW"/>
</dbReference>
<keyword evidence="3" id="KW-0328">Glycosyltransferase</keyword>
<dbReference type="KEGG" id="aarg:Aargi30884_24210"/>
<organism evidence="6 7">
    <name type="scientific">Amedibacterium intestinale</name>
    <dbReference type="NCBI Taxonomy" id="2583452"/>
    <lineage>
        <taxon>Bacteria</taxon>
        <taxon>Bacillati</taxon>
        <taxon>Bacillota</taxon>
        <taxon>Erysipelotrichia</taxon>
        <taxon>Erysipelotrichales</taxon>
        <taxon>Erysipelotrichaceae</taxon>
        <taxon>Amedibacterium</taxon>
    </lineage>
</organism>
<dbReference type="InterPro" id="IPR029044">
    <property type="entry name" value="Nucleotide-diphossugar_trans"/>
</dbReference>
<comment type="pathway">
    <text evidence="1">Cell wall biogenesis; cell wall polysaccharide biosynthesis.</text>
</comment>
<keyword evidence="4" id="KW-0808">Transferase</keyword>
<proteinExistence type="inferred from homology"/>
<dbReference type="SUPFAM" id="SSF53448">
    <property type="entry name" value="Nucleotide-diphospho-sugar transferases"/>
    <property type="match status" value="1"/>
</dbReference>
<dbReference type="PANTHER" id="PTHR43179:SF12">
    <property type="entry name" value="GALACTOFURANOSYLTRANSFERASE GLFT2"/>
    <property type="match status" value="1"/>
</dbReference>
<evidence type="ECO:0000313" key="7">
    <source>
        <dbReference type="Proteomes" id="UP000464754"/>
    </source>
</evidence>
<accession>A0A6N4TL37</accession>
<evidence type="ECO:0000256" key="1">
    <source>
        <dbReference type="ARBA" id="ARBA00004776"/>
    </source>
</evidence>
<protein>
    <recommendedName>
        <fullName evidence="5">Glycosyltransferase 2-like domain-containing protein</fullName>
    </recommendedName>
</protein>
<dbReference type="AlphaFoldDB" id="A0A6N4TL37"/>
<evidence type="ECO:0000259" key="5">
    <source>
        <dbReference type="Pfam" id="PF00535"/>
    </source>
</evidence>
<dbReference type="Gene3D" id="3.90.550.10">
    <property type="entry name" value="Spore Coat Polysaccharide Biosynthesis Protein SpsA, Chain A"/>
    <property type="match status" value="1"/>
</dbReference>
<dbReference type="InterPro" id="IPR001173">
    <property type="entry name" value="Glyco_trans_2-like"/>
</dbReference>
<evidence type="ECO:0000256" key="2">
    <source>
        <dbReference type="ARBA" id="ARBA00006739"/>
    </source>
</evidence>
<gene>
    <name evidence="6" type="ORF">Aargi30884_24210</name>
</gene>
<sequence length="292" mass="33762">MILNYNNYSDTIAYVRNLKELNWKDICLNIVIVDNGSTDGSRENLNNLYRNDDKVDIILSDINLGFSKGNNLGIRYAKDKLGVNLIAVSNNDIKIEDKNFFVKLSSIYEKEKFSVFGPDIYSLSKNIHQSPIRENCFSRSELINLSKKLNRKIFILKLMKPFHVYDILRCVKKKLIPSSAAISGVKSEKKQYQVVVHGAFFVLGEEYLKEYPDGLYDELFMYLEEDILNYLCLAKKLKIVYDPSLKVLHYDGLSTIKSQKSHLNKLLFELENTVISANRISLFLNECEERVE</sequence>